<feature type="DNA-binding region" description="Homeobox" evidence="4">
    <location>
        <begin position="223"/>
        <end position="282"/>
    </location>
</feature>
<feature type="compositionally biased region" description="Basic and acidic residues" evidence="5">
    <location>
        <begin position="56"/>
        <end position="69"/>
    </location>
</feature>
<comment type="caution">
    <text evidence="7">The sequence shown here is derived from an EMBL/GenBank/DDBJ whole genome shotgun (WGS) entry which is preliminary data.</text>
</comment>
<dbReference type="Gene3D" id="1.10.10.60">
    <property type="entry name" value="Homeodomain-like"/>
    <property type="match status" value="1"/>
</dbReference>
<keyword evidence="3 4" id="KW-0539">Nucleus</keyword>
<keyword evidence="1 4" id="KW-0238">DNA-binding</keyword>
<evidence type="ECO:0000313" key="8">
    <source>
        <dbReference type="Proteomes" id="UP001150062"/>
    </source>
</evidence>
<dbReference type="GO" id="GO:0003677">
    <property type="term" value="F:DNA binding"/>
    <property type="evidence" value="ECO:0007669"/>
    <property type="project" value="UniProtKB-KW"/>
</dbReference>
<dbReference type="PROSITE" id="PS50071">
    <property type="entry name" value="HOMEOBOX_2"/>
    <property type="match status" value="1"/>
</dbReference>
<dbReference type="Proteomes" id="UP001150062">
    <property type="component" value="Unassembled WGS sequence"/>
</dbReference>
<evidence type="ECO:0000256" key="3">
    <source>
        <dbReference type="ARBA" id="ARBA00023242"/>
    </source>
</evidence>
<dbReference type="EMBL" id="JAOAOG010000345">
    <property type="protein sequence ID" value="KAJ6226265.1"/>
    <property type="molecule type" value="Genomic_DNA"/>
</dbReference>
<comment type="subcellular location">
    <subcellularLocation>
        <location evidence="4">Nucleus</location>
    </subcellularLocation>
</comment>
<dbReference type="PANTHER" id="PTHR11850">
    <property type="entry name" value="HOMEOBOX PROTEIN TRANSCRIPTION FACTORS"/>
    <property type="match status" value="1"/>
</dbReference>
<evidence type="ECO:0000256" key="5">
    <source>
        <dbReference type="SAM" id="MobiDB-lite"/>
    </source>
</evidence>
<organism evidence="7 8">
    <name type="scientific">Anaeramoeba flamelloides</name>
    <dbReference type="NCBI Taxonomy" id="1746091"/>
    <lineage>
        <taxon>Eukaryota</taxon>
        <taxon>Metamonada</taxon>
        <taxon>Anaeramoebidae</taxon>
        <taxon>Anaeramoeba</taxon>
    </lineage>
</organism>
<reference evidence="7" key="1">
    <citation type="submission" date="2022-08" db="EMBL/GenBank/DDBJ databases">
        <title>Novel sulfate-reducing endosymbionts in the free-living metamonad Anaeramoeba.</title>
        <authorList>
            <person name="Jerlstrom-Hultqvist J."/>
            <person name="Cepicka I."/>
            <person name="Gallot-Lavallee L."/>
            <person name="Salas-Leiva D."/>
            <person name="Curtis B.A."/>
            <person name="Zahonova K."/>
            <person name="Pipaliya S."/>
            <person name="Dacks J."/>
            <person name="Roger A.J."/>
        </authorList>
    </citation>
    <scope>NUCLEOTIDE SEQUENCE</scope>
    <source>
        <strain evidence="7">Schooner1</strain>
    </source>
</reference>
<evidence type="ECO:0000256" key="1">
    <source>
        <dbReference type="ARBA" id="ARBA00023125"/>
    </source>
</evidence>
<proteinExistence type="predicted"/>
<protein>
    <submittedName>
        <fullName evidence="7">Homeobox protein</fullName>
    </submittedName>
</protein>
<dbReference type="InterPro" id="IPR008422">
    <property type="entry name" value="KN_HD"/>
</dbReference>
<feature type="domain" description="Homeobox" evidence="6">
    <location>
        <begin position="221"/>
        <end position="281"/>
    </location>
</feature>
<keyword evidence="8" id="KW-1185">Reference proteome</keyword>
<gene>
    <name evidence="7" type="ORF">M0813_10954</name>
</gene>
<dbReference type="Pfam" id="PF05920">
    <property type="entry name" value="Homeobox_KN"/>
    <property type="match status" value="1"/>
</dbReference>
<accession>A0ABQ8X285</accession>
<sequence length="316" mass="37147">MNLKLNGFNEIVNDQELDHSKSNELFVKNNPQFAQLIKVTKNNVIEIYNMLDEKPEKRDTSLKTPEPKKIGNSGELSMNTEDKYEERGKDEINMKGLSNKLDTLTNLYSNYNFKPRNISNPNNNLLNSNFKSFNEENFINKIISDILTKMINQTEKINGKLLKQTRETSLWVSEKKKEIDNIEFTLGDNNNLNLSEGVQRYGLDQLLYGKKSTQFQQLCLKKRRENLSKKSILILKKYFYKNFDNPYPSKSKKQELATKTGLTIKQVNNWFTNARRRILKPYLNLKLQQEMDKNEQEKESRAKNELEEEIITKKEK</sequence>
<dbReference type="CDD" id="cd00086">
    <property type="entry name" value="homeodomain"/>
    <property type="match status" value="1"/>
</dbReference>
<dbReference type="InterPro" id="IPR009057">
    <property type="entry name" value="Homeodomain-like_sf"/>
</dbReference>
<evidence type="ECO:0000259" key="6">
    <source>
        <dbReference type="PROSITE" id="PS50071"/>
    </source>
</evidence>
<dbReference type="InterPro" id="IPR001356">
    <property type="entry name" value="HD"/>
</dbReference>
<dbReference type="InterPro" id="IPR050224">
    <property type="entry name" value="TALE_homeobox"/>
</dbReference>
<feature type="region of interest" description="Disordered" evidence="5">
    <location>
        <begin position="290"/>
        <end position="316"/>
    </location>
</feature>
<dbReference type="SMART" id="SM00389">
    <property type="entry name" value="HOX"/>
    <property type="match status" value="1"/>
</dbReference>
<name>A0ABQ8X285_9EUKA</name>
<evidence type="ECO:0000256" key="4">
    <source>
        <dbReference type="PROSITE-ProRule" id="PRU00108"/>
    </source>
</evidence>
<evidence type="ECO:0000313" key="7">
    <source>
        <dbReference type="EMBL" id="KAJ6226265.1"/>
    </source>
</evidence>
<keyword evidence="2 4" id="KW-0371">Homeobox</keyword>
<dbReference type="SUPFAM" id="SSF46689">
    <property type="entry name" value="Homeodomain-like"/>
    <property type="match status" value="1"/>
</dbReference>
<evidence type="ECO:0000256" key="2">
    <source>
        <dbReference type="ARBA" id="ARBA00023155"/>
    </source>
</evidence>
<feature type="region of interest" description="Disordered" evidence="5">
    <location>
        <begin position="56"/>
        <end position="88"/>
    </location>
</feature>